<feature type="compositionally biased region" description="Low complexity" evidence="1">
    <location>
        <begin position="136"/>
        <end position="167"/>
    </location>
</feature>
<accession>A0A7S3VAT5</accession>
<organism evidence="2">
    <name type="scientific">Chaetoceros debilis</name>
    <dbReference type="NCBI Taxonomy" id="122233"/>
    <lineage>
        <taxon>Eukaryota</taxon>
        <taxon>Sar</taxon>
        <taxon>Stramenopiles</taxon>
        <taxon>Ochrophyta</taxon>
        <taxon>Bacillariophyta</taxon>
        <taxon>Coscinodiscophyceae</taxon>
        <taxon>Chaetocerotophycidae</taxon>
        <taxon>Chaetocerotales</taxon>
        <taxon>Chaetocerotaceae</taxon>
        <taxon>Chaetoceros</taxon>
    </lineage>
</organism>
<name>A0A7S3VAT5_9STRA</name>
<protein>
    <submittedName>
        <fullName evidence="2">Uncharacterized protein</fullName>
    </submittedName>
</protein>
<evidence type="ECO:0000313" key="2">
    <source>
        <dbReference type="EMBL" id="CAE0468681.1"/>
    </source>
</evidence>
<feature type="region of interest" description="Disordered" evidence="1">
    <location>
        <begin position="1"/>
        <end position="72"/>
    </location>
</feature>
<gene>
    <name evidence="2" type="ORF">CDEB00056_LOCUS13534</name>
</gene>
<dbReference type="EMBL" id="HBIO01017605">
    <property type="protein sequence ID" value="CAE0468681.1"/>
    <property type="molecule type" value="Transcribed_RNA"/>
</dbReference>
<feature type="compositionally biased region" description="Basic and acidic residues" evidence="1">
    <location>
        <begin position="49"/>
        <end position="68"/>
    </location>
</feature>
<evidence type="ECO:0000256" key="1">
    <source>
        <dbReference type="SAM" id="MobiDB-lite"/>
    </source>
</evidence>
<sequence>MEAANILRSYHAGGGPESLSSSAAKNKVKVADLSNSMPVGVGAEVEAEAEAKKTNEIEISEPESKSDTDTDTDTEVAFNFSAFRDQLERKAKSGAVVSLDDHYNKQRNEKQNDKKRQIEAANILRSYHAGGGGGSESLSTSAAKKMDVDSNSNSNSIDIMSPSDDGCTGTGTGTGTGTAPAPVPEEELDEKKETCDCIDADDGLQSPEVYSTCDISNIPKHKHLLSPPDRKYMKMGIFKCFGFICVD</sequence>
<feature type="region of interest" description="Disordered" evidence="1">
    <location>
        <begin position="91"/>
        <end position="192"/>
    </location>
</feature>
<dbReference type="AlphaFoldDB" id="A0A7S3VAT5"/>
<reference evidence="2" key="1">
    <citation type="submission" date="2021-01" db="EMBL/GenBank/DDBJ databases">
        <authorList>
            <person name="Corre E."/>
            <person name="Pelletier E."/>
            <person name="Niang G."/>
            <person name="Scheremetjew M."/>
            <person name="Finn R."/>
            <person name="Kale V."/>
            <person name="Holt S."/>
            <person name="Cochrane G."/>
            <person name="Meng A."/>
            <person name="Brown T."/>
            <person name="Cohen L."/>
        </authorList>
    </citation>
    <scope>NUCLEOTIDE SEQUENCE</scope>
    <source>
        <strain evidence="2">MM31A-1</strain>
    </source>
</reference>
<proteinExistence type="predicted"/>
<feature type="compositionally biased region" description="Basic and acidic residues" evidence="1">
    <location>
        <begin position="99"/>
        <end position="118"/>
    </location>
</feature>